<dbReference type="SUPFAM" id="SSF54593">
    <property type="entry name" value="Glyoxalase/Bleomycin resistance protein/Dihydroxybiphenyl dioxygenase"/>
    <property type="match status" value="1"/>
</dbReference>
<dbReference type="InterPro" id="IPR041581">
    <property type="entry name" value="Glyoxalase_6"/>
</dbReference>
<name>A0A7W6A7B3_9CAUL</name>
<sequence>MVGQTGNLRTANAVCHIDIAGPDIGVLGAFYGAVLGWTVAPRGPGYSQLKTPTLDGALVESQTASLTLGVATPDLNAALEAAVAAGGEVVMPLTDNGWVKKAQIRDPAGNLMTLIQA</sequence>
<protein>
    <submittedName>
        <fullName evidence="2">Putative enzyme related to lactoylglutathione lyase</fullName>
    </submittedName>
</protein>
<dbReference type="AlphaFoldDB" id="A0A7W6A7B3"/>
<accession>A0A7W6A7B3</accession>
<dbReference type="PANTHER" id="PTHR33993">
    <property type="entry name" value="GLYOXALASE-RELATED"/>
    <property type="match status" value="1"/>
</dbReference>
<proteinExistence type="predicted"/>
<keyword evidence="2" id="KW-0456">Lyase</keyword>
<gene>
    <name evidence="2" type="ORF">GGR11_003033</name>
</gene>
<evidence type="ECO:0000313" key="2">
    <source>
        <dbReference type="EMBL" id="MBB3873471.1"/>
    </source>
</evidence>
<evidence type="ECO:0000259" key="1">
    <source>
        <dbReference type="PROSITE" id="PS51819"/>
    </source>
</evidence>
<dbReference type="Pfam" id="PF18029">
    <property type="entry name" value="Glyoxalase_6"/>
    <property type="match status" value="1"/>
</dbReference>
<dbReference type="InterPro" id="IPR052164">
    <property type="entry name" value="Anthracycline_SecMetBiosynth"/>
</dbReference>
<dbReference type="GO" id="GO:0016829">
    <property type="term" value="F:lyase activity"/>
    <property type="evidence" value="ECO:0007669"/>
    <property type="project" value="UniProtKB-KW"/>
</dbReference>
<dbReference type="Gene3D" id="3.10.180.10">
    <property type="entry name" value="2,3-Dihydroxybiphenyl 1,2-Dioxygenase, domain 1"/>
    <property type="match status" value="1"/>
</dbReference>
<comment type="caution">
    <text evidence="2">The sequence shown here is derived from an EMBL/GenBank/DDBJ whole genome shotgun (WGS) entry which is preliminary data.</text>
</comment>
<dbReference type="RefSeq" id="WP_183198273.1">
    <property type="nucleotide sequence ID" value="NZ_JACIDA010000003.1"/>
</dbReference>
<feature type="domain" description="VOC" evidence="1">
    <location>
        <begin position="13"/>
        <end position="117"/>
    </location>
</feature>
<dbReference type="Proteomes" id="UP000532936">
    <property type="component" value="Unassembled WGS sequence"/>
</dbReference>
<dbReference type="PROSITE" id="PS51819">
    <property type="entry name" value="VOC"/>
    <property type="match status" value="1"/>
</dbReference>
<evidence type="ECO:0000313" key="3">
    <source>
        <dbReference type="Proteomes" id="UP000532936"/>
    </source>
</evidence>
<organism evidence="2 3">
    <name type="scientific">Brevundimonas mediterranea</name>
    <dbReference type="NCBI Taxonomy" id="74329"/>
    <lineage>
        <taxon>Bacteria</taxon>
        <taxon>Pseudomonadati</taxon>
        <taxon>Pseudomonadota</taxon>
        <taxon>Alphaproteobacteria</taxon>
        <taxon>Caulobacterales</taxon>
        <taxon>Caulobacteraceae</taxon>
        <taxon>Brevundimonas</taxon>
    </lineage>
</organism>
<reference evidence="2 3" key="1">
    <citation type="submission" date="2020-08" db="EMBL/GenBank/DDBJ databases">
        <title>Genomic Encyclopedia of Type Strains, Phase IV (KMG-IV): sequencing the most valuable type-strain genomes for metagenomic binning, comparative biology and taxonomic classification.</title>
        <authorList>
            <person name="Goeker M."/>
        </authorList>
    </citation>
    <scope>NUCLEOTIDE SEQUENCE [LARGE SCALE GENOMIC DNA]</scope>
    <source>
        <strain evidence="2 3">DSM 14878</strain>
    </source>
</reference>
<dbReference type="EMBL" id="JACIDA010000003">
    <property type="protein sequence ID" value="MBB3873471.1"/>
    <property type="molecule type" value="Genomic_DNA"/>
</dbReference>
<dbReference type="InterPro" id="IPR037523">
    <property type="entry name" value="VOC_core"/>
</dbReference>
<dbReference type="InterPro" id="IPR029068">
    <property type="entry name" value="Glyas_Bleomycin-R_OHBP_Dase"/>
</dbReference>